<dbReference type="PANTHER" id="PTHR43658:SF8">
    <property type="entry name" value="17-BETA-HYDROXYSTEROID DEHYDROGENASE 14-RELATED"/>
    <property type="match status" value="1"/>
</dbReference>
<dbReference type="Gene3D" id="3.40.50.720">
    <property type="entry name" value="NAD(P)-binding Rossmann-like Domain"/>
    <property type="match status" value="1"/>
</dbReference>
<dbReference type="FunFam" id="3.40.50.720:FF:000084">
    <property type="entry name" value="Short-chain dehydrogenase reductase"/>
    <property type="match status" value="1"/>
</dbReference>
<dbReference type="eggNOG" id="KOG0725">
    <property type="taxonomic scope" value="Eukaryota"/>
</dbReference>
<evidence type="ECO:0000256" key="2">
    <source>
        <dbReference type="SAM" id="MobiDB-lite"/>
    </source>
</evidence>
<protein>
    <submittedName>
        <fullName evidence="3">2,4-dienoyl-CoA reductase</fullName>
    </submittedName>
</protein>
<dbReference type="GO" id="GO:0006635">
    <property type="term" value="P:fatty acid beta-oxidation"/>
    <property type="evidence" value="ECO:0007669"/>
    <property type="project" value="TreeGrafter"/>
</dbReference>
<dbReference type="InterPro" id="IPR002347">
    <property type="entry name" value="SDR_fam"/>
</dbReference>
<dbReference type="InterPro" id="IPR036291">
    <property type="entry name" value="NAD(P)-bd_dom_sf"/>
</dbReference>
<evidence type="ECO:0000313" key="3">
    <source>
        <dbReference type="EMBL" id="KJE95871.1"/>
    </source>
</evidence>
<dbReference type="GO" id="GO:0005739">
    <property type="term" value="C:mitochondrion"/>
    <property type="evidence" value="ECO:0007669"/>
    <property type="project" value="TreeGrafter"/>
</dbReference>
<dbReference type="Pfam" id="PF13561">
    <property type="entry name" value="adh_short_C2"/>
    <property type="match status" value="1"/>
</dbReference>
<dbReference type="EMBL" id="KE346370">
    <property type="protein sequence ID" value="KJE95871.1"/>
    <property type="molecule type" value="Genomic_DNA"/>
</dbReference>
<dbReference type="GO" id="GO:0008670">
    <property type="term" value="F:2,4-dienoyl-CoA reductase (NADPH) activity"/>
    <property type="evidence" value="ECO:0007669"/>
    <property type="project" value="TreeGrafter"/>
</dbReference>
<dbReference type="PRINTS" id="PR00081">
    <property type="entry name" value="GDHRDH"/>
</dbReference>
<evidence type="ECO:0000256" key="1">
    <source>
        <dbReference type="ARBA" id="ARBA00023002"/>
    </source>
</evidence>
<keyword evidence="1" id="KW-0560">Oxidoreductase</keyword>
<proteinExistence type="predicted"/>
<accession>A0A0D2UL96</accession>
<dbReference type="OrthoDB" id="1888931at2759"/>
<organism evidence="3 4">
    <name type="scientific">Capsaspora owczarzaki (strain ATCC 30864)</name>
    <dbReference type="NCBI Taxonomy" id="595528"/>
    <lineage>
        <taxon>Eukaryota</taxon>
        <taxon>Filasterea</taxon>
        <taxon>Capsaspora</taxon>
    </lineage>
</organism>
<dbReference type="PANTHER" id="PTHR43658">
    <property type="entry name" value="SHORT-CHAIN DEHYDROGENASE/REDUCTASE"/>
    <property type="match status" value="1"/>
</dbReference>
<dbReference type="AlphaFoldDB" id="A0A0D2UL96"/>
<dbReference type="SUPFAM" id="SSF51735">
    <property type="entry name" value="NAD(P)-binding Rossmann-fold domains"/>
    <property type="match status" value="1"/>
</dbReference>
<dbReference type="Proteomes" id="UP000008743">
    <property type="component" value="Unassembled WGS sequence"/>
</dbReference>
<dbReference type="CDD" id="cd05369">
    <property type="entry name" value="TER_DECR_SDR_a"/>
    <property type="match status" value="1"/>
</dbReference>
<dbReference type="STRING" id="595528.A0A0D2UL96"/>
<sequence length="368" mass="38309">MCQKLTPHSLTSSMLQTVAARRLSTLASRSLVSASAPASSAPGSSSSSSSSSVPEDVKAHVAFGKGTTEIQRTKFKAQTGLMLPPKSFEGKTVFITGGGTGLGKGMATTLAALGANVAIASRKMDVLKEAALDIEARAGNGAKILTIAADVRQPEHVSNALDEVTRVFGLPNIVINNAAGNFISPTERLSANAFKTVVDIVLNGTACVTLEAGKRMIAKSSGGVFLNISTTYAKSGSGFVVPSAAAKAGVEALTKSLAAEWARHGIRLNAIAPGPIETEGAFSRLDPTGEFSKYMLKRVAAGRLGEIGELANLASYLVSDYSSWITGDIITFDGGETPLISGEFNPLLSVTKDQWDVMESLIRTTNKK</sequence>
<dbReference type="PhylomeDB" id="A0A0D2UL96"/>
<gene>
    <name evidence="3" type="ORF">CAOG_006274</name>
</gene>
<feature type="compositionally biased region" description="Low complexity" evidence="2">
    <location>
        <begin position="34"/>
        <end position="54"/>
    </location>
</feature>
<reference evidence="4" key="1">
    <citation type="submission" date="2011-02" db="EMBL/GenBank/DDBJ databases">
        <title>The Genome Sequence of Capsaspora owczarzaki ATCC 30864.</title>
        <authorList>
            <person name="Russ C."/>
            <person name="Cuomo C."/>
            <person name="Burger G."/>
            <person name="Gray M.W."/>
            <person name="Holland P.W.H."/>
            <person name="King N."/>
            <person name="Lang F.B.F."/>
            <person name="Roger A.J."/>
            <person name="Ruiz-Trillo I."/>
            <person name="Young S.K."/>
            <person name="Zeng Q."/>
            <person name="Gargeya S."/>
            <person name="Alvarado L."/>
            <person name="Berlin A."/>
            <person name="Chapman S.B."/>
            <person name="Chen Z."/>
            <person name="Freedman E."/>
            <person name="Gellesch M."/>
            <person name="Goldberg J."/>
            <person name="Griggs A."/>
            <person name="Gujja S."/>
            <person name="Heilman E."/>
            <person name="Heiman D."/>
            <person name="Howarth C."/>
            <person name="Mehta T."/>
            <person name="Neiman D."/>
            <person name="Pearson M."/>
            <person name="Roberts A."/>
            <person name="Saif S."/>
            <person name="Shea T."/>
            <person name="Shenoy N."/>
            <person name="Sisk P."/>
            <person name="Stolte C."/>
            <person name="Sykes S."/>
            <person name="White J."/>
            <person name="Yandava C."/>
            <person name="Haas B."/>
            <person name="Nusbaum C."/>
            <person name="Birren B."/>
        </authorList>
    </citation>
    <scope>NUCLEOTIDE SEQUENCE</scope>
    <source>
        <strain evidence="4">ATCC 30864</strain>
    </source>
</reference>
<evidence type="ECO:0000313" key="4">
    <source>
        <dbReference type="Proteomes" id="UP000008743"/>
    </source>
</evidence>
<feature type="region of interest" description="Disordered" evidence="2">
    <location>
        <begin position="34"/>
        <end position="55"/>
    </location>
</feature>
<keyword evidence="4" id="KW-1185">Reference proteome</keyword>
<dbReference type="InParanoid" id="A0A0D2UL96"/>
<name>A0A0D2UL96_CAPO3</name>